<accession>A0AAW1R1K4</accession>
<reference evidence="3 4" key="1">
    <citation type="journal article" date="2024" name="Nat. Commun.">
        <title>Phylogenomics reveals the evolutionary origins of lichenization in chlorophyte algae.</title>
        <authorList>
            <person name="Puginier C."/>
            <person name="Libourel C."/>
            <person name="Otte J."/>
            <person name="Skaloud P."/>
            <person name="Haon M."/>
            <person name="Grisel S."/>
            <person name="Petersen M."/>
            <person name="Berrin J.G."/>
            <person name="Delaux P.M."/>
            <person name="Dal Grande F."/>
            <person name="Keller J."/>
        </authorList>
    </citation>
    <scope>NUCLEOTIDE SEQUENCE [LARGE SCALE GENOMIC DNA]</scope>
    <source>
        <strain evidence="3 4">SAG 2145</strain>
    </source>
</reference>
<feature type="compositionally biased region" description="Basic and acidic residues" evidence="1">
    <location>
        <begin position="796"/>
        <end position="807"/>
    </location>
</feature>
<feature type="compositionally biased region" description="Basic and acidic residues" evidence="1">
    <location>
        <begin position="638"/>
        <end position="651"/>
    </location>
</feature>
<feature type="compositionally biased region" description="Low complexity" evidence="1">
    <location>
        <begin position="664"/>
        <end position="678"/>
    </location>
</feature>
<dbReference type="Pfam" id="PF01764">
    <property type="entry name" value="Lipase_3"/>
    <property type="match status" value="1"/>
</dbReference>
<evidence type="ECO:0000313" key="3">
    <source>
        <dbReference type="EMBL" id="KAK9827420.1"/>
    </source>
</evidence>
<dbReference type="SUPFAM" id="SSF53474">
    <property type="entry name" value="alpha/beta-Hydrolases"/>
    <property type="match status" value="1"/>
</dbReference>
<name>A0AAW1R1K4_9CHLO</name>
<evidence type="ECO:0000313" key="4">
    <source>
        <dbReference type="Proteomes" id="UP001438707"/>
    </source>
</evidence>
<keyword evidence="4" id="KW-1185">Reference proteome</keyword>
<protein>
    <recommendedName>
        <fullName evidence="2">Fungal lipase-type domain-containing protein</fullName>
    </recommendedName>
</protein>
<proteinExistence type="predicted"/>
<gene>
    <name evidence="3" type="ORF">WJX74_000870</name>
</gene>
<feature type="region of interest" description="Disordered" evidence="1">
    <location>
        <begin position="908"/>
        <end position="1104"/>
    </location>
</feature>
<dbReference type="Gene3D" id="3.40.50.1820">
    <property type="entry name" value="alpha/beta hydrolase"/>
    <property type="match status" value="1"/>
</dbReference>
<sequence>MWGLPHPPFAFGFSEDSSSGASSKTSRVPQRVWQNQLHVLGLGWQAPGLLESSSWSTIEGEPIPEPLTEGSDWEIEVLPSTDPEGWRYGSVFRHLDNNREGGRASCRTSDFVRRRTWRLKHGSMHTQPSQQIPVPSTSAEVKAALAGSLISPATEIQGARSRKQTESERQRSMVRIFINMLISMVKRRQLWNVLPLDPGAWFVLYREHTAGVQKAIASQLGNPIDPDALSKSPWAEGTGREEPSLVRQLLCAAVHSRAAYGYAMAAGHMSSLLKFALMYTVHNLSFNAAGGASGEANNEAIAALAGISSGCLIMSEWHGSVLRPCHYVAVDRANQTIVLSIRGSIQVNDVLSDLSANPMEVTLAGMHGKVHEGLMAAATYIHCNTGAALQKAAADFPGWPLLVTGHSMGGGVGAIVTLLLREPGGAPPELGPVRCIGIGPAAVFTQDLAEACNPFMISVVHGTDIVPSISYSSVEGIFLDLVSASPMRRAAKDIGRRFNETIEGIKVSTAVALKPPQIIQELGPMLPDISIWPIRKPWGKRKGRHEAGPEDPPRKKFAACAGFACIPSLAEDAAAIAAATAAAKARQSLPGTEMEVEIQMQPMERQHLADTDPASDEASGSHTVLPTTYGVAVASPVTEKHEADSRHEPSHRVGSSSHANPGGEQQHQQPPSSAPSQEQQHEEPGSKPLVPISLSSNFSFWGRAPINVWAHPTMQRYRQNPTATLGEQPPILPSKARAAEPQNESQSDCILGVEQDPGPAKPHGLAATASASHPGGATHKRQNFAHSAGHQSSAEGRQKGMQHELQHHSSKARHCGLQKHSNDLPGRNGRNTSPEIQPAGPSGDDSARQEPQGMNQSADGSDKKEARQAAADVMGEDEDGAGQRGDPTPLFPAGRVLWLMTPELAEFASHGAAHPPQYGADQPEGSRQPQPSSQSQLLLNPTLSHAPSQQQDPAPSLPGSLKGSRSAPSLSRQVSDPEPVHVGPSNLKQQQQPTLWDSLGQDASNRRRTTDEVEGSHSKPKQKVLIQRAPQRISSWSQLDGIGGFWSRLPWPRSTTPPPASAAAEPSPPITQSGRDEPASRSPADAAQVPPASAAATPQLPSIQASRDAPAIRLEMNAAQETGSSQQQPRPSGTPSMPAPAAHQHPLAGPPHSGAMPAAGSESSIHPNSVPAFRGAGASGDDQASSWYGPLSNYAHWPLPDDISTGFPHWANVLLGYPPTHESVLGEMEGKQEGSETKHLDAKHHDAKDRRLLILEADRTCWTRMKLSVDMINDHLPDTYLEVVQLL</sequence>
<dbReference type="InterPro" id="IPR029058">
    <property type="entry name" value="AB_hydrolase_fold"/>
</dbReference>
<evidence type="ECO:0000259" key="2">
    <source>
        <dbReference type="Pfam" id="PF01764"/>
    </source>
</evidence>
<feature type="region of interest" description="Disordered" evidence="1">
    <location>
        <begin position="1119"/>
        <end position="1182"/>
    </location>
</feature>
<feature type="domain" description="Fungal lipase-type" evidence="2">
    <location>
        <begin position="338"/>
        <end position="471"/>
    </location>
</feature>
<dbReference type="Proteomes" id="UP001438707">
    <property type="component" value="Unassembled WGS sequence"/>
</dbReference>
<feature type="compositionally biased region" description="Polar residues" evidence="1">
    <location>
        <begin position="1119"/>
        <end position="1135"/>
    </location>
</feature>
<dbReference type="GO" id="GO:0006629">
    <property type="term" value="P:lipid metabolic process"/>
    <property type="evidence" value="ECO:0007669"/>
    <property type="project" value="InterPro"/>
</dbReference>
<dbReference type="PANTHER" id="PTHR46023">
    <property type="entry name" value="LIPASE CLASS 3 PROTEIN-LIKE"/>
    <property type="match status" value="1"/>
</dbReference>
<dbReference type="InterPro" id="IPR002921">
    <property type="entry name" value="Fungal_lipase-type"/>
</dbReference>
<dbReference type="CDD" id="cd00519">
    <property type="entry name" value="Lipase_3"/>
    <property type="match status" value="1"/>
</dbReference>
<feature type="region of interest" description="Disordered" evidence="1">
    <location>
        <begin position="754"/>
        <end position="892"/>
    </location>
</feature>
<feature type="compositionally biased region" description="Polar residues" evidence="1">
    <location>
        <begin position="986"/>
        <end position="995"/>
    </location>
</feature>
<feature type="compositionally biased region" description="Low complexity" evidence="1">
    <location>
        <begin position="922"/>
        <end position="944"/>
    </location>
</feature>
<feature type="compositionally biased region" description="Basic and acidic residues" evidence="1">
    <location>
        <begin position="1004"/>
        <end position="1017"/>
    </location>
</feature>
<comment type="caution">
    <text evidence="3">The sequence shown here is derived from an EMBL/GenBank/DDBJ whole genome shotgun (WGS) entry which is preliminary data.</text>
</comment>
<dbReference type="EMBL" id="JALJOS010000018">
    <property type="protein sequence ID" value="KAK9827420.1"/>
    <property type="molecule type" value="Genomic_DNA"/>
</dbReference>
<feature type="region of interest" description="Disordered" evidence="1">
    <location>
        <begin position="637"/>
        <end position="691"/>
    </location>
</feature>
<feature type="compositionally biased region" description="Low complexity" evidence="1">
    <location>
        <begin position="1083"/>
        <end position="1098"/>
    </location>
</feature>
<dbReference type="PANTHER" id="PTHR46023:SF6">
    <property type="entry name" value="LIPASE CLASS 3 FAMILY PROTEIN"/>
    <property type="match status" value="1"/>
</dbReference>
<organism evidence="3 4">
    <name type="scientific">Apatococcus lobatus</name>
    <dbReference type="NCBI Taxonomy" id="904363"/>
    <lineage>
        <taxon>Eukaryota</taxon>
        <taxon>Viridiplantae</taxon>
        <taxon>Chlorophyta</taxon>
        <taxon>core chlorophytes</taxon>
        <taxon>Trebouxiophyceae</taxon>
        <taxon>Chlorellales</taxon>
        <taxon>Chlorellaceae</taxon>
        <taxon>Apatococcus</taxon>
    </lineage>
</organism>
<evidence type="ECO:0000256" key="1">
    <source>
        <dbReference type="SAM" id="MobiDB-lite"/>
    </source>
</evidence>
<feature type="compositionally biased region" description="Basic residues" evidence="1">
    <location>
        <begin position="808"/>
        <end position="817"/>
    </location>
</feature>